<comment type="caution">
    <text evidence="1">The sequence shown here is derived from an EMBL/GenBank/DDBJ whole genome shotgun (WGS) entry which is preliminary data.</text>
</comment>
<keyword evidence="2" id="KW-1185">Reference proteome</keyword>
<reference evidence="1 2" key="1">
    <citation type="journal article" date="2019" name="Commun. Biol.">
        <title>The bagworm genome reveals a unique fibroin gene that provides high tensile strength.</title>
        <authorList>
            <person name="Kono N."/>
            <person name="Nakamura H."/>
            <person name="Ohtoshi R."/>
            <person name="Tomita M."/>
            <person name="Numata K."/>
            <person name="Arakawa K."/>
        </authorList>
    </citation>
    <scope>NUCLEOTIDE SEQUENCE [LARGE SCALE GENOMIC DNA]</scope>
</reference>
<organism evidence="1 2">
    <name type="scientific">Eumeta variegata</name>
    <name type="common">Bagworm moth</name>
    <name type="synonym">Eumeta japonica</name>
    <dbReference type="NCBI Taxonomy" id="151549"/>
    <lineage>
        <taxon>Eukaryota</taxon>
        <taxon>Metazoa</taxon>
        <taxon>Ecdysozoa</taxon>
        <taxon>Arthropoda</taxon>
        <taxon>Hexapoda</taxon>
        <taxon>Insecta</taxon>
        <taxon>Pterygota</taxon>
        <taxon>Neoptera</taxon>
        <taxon>Endopterygota</taxon>
        <taxon>Lepidoptera</taxon>
        <taxon>Glossata</taxon>
        <taxon>Ditrysia</taxon>
        <taxon>Tineoidea</taxon>
        <taxon>Psychidae</taxon>
        <taxon>Oiketicinae</taxon>
        <taxon>Eumeta</taxon>
    </lineage>
</organism>
<evidence type="ECO:0000313" key="2">
    <source>
        <dbReference type="Proteomes" id="UP000299102"/>
    </source>
</evidence>
<protein>
    <submittedName>
        <fullName evidence="1">Uncharacterized protein</fullName>
    </submittedName>
</protein>
<name>A0A4C1TZA8_EUMVA</name>
<dbReference type="AlphaFoldDB" id="A0A4C1TZA8"/>
<proteinExistence type="predicted"/>
<dbReference type="Proteomes" id="UP000299102">
    <property type="component" value="Unassembled WGS sequence"/>
</dbReference>
<accession>A0A4C1TZA8</accession>
<gene>
    <name evidence="1" type="ORF">EVAR_12378_1</name>
</gene>
<sequence>MEQRTTGGCMHAYVTPVSRWARALFAQRVKAAGFDVNCDAIFGRPSGVNLRATRQGRAAEWPFDSPPLFIL</sequence>
<dbReference type="EMBL" id="BGZK01000107">
    <property type="protein sequence ID" value="GBP19337.1"/>
    <property type="molecule type" value="Genomic_DNA"/>
</dbReference>
<evidence type="ECO:0000313" key="1">
    <source>
        <dbReference type="EMBL" id="GBP19337.1"/>
    </source>
</evidence>